<dbReference type="Pfam" id="PF13830">
    <property type="entry name" value="DUF4192"/>
    <property type="match status" value="1"/>
</dbReference>
<organism evidence="1 2">
    <name type="scientific">Nocardia terrae</name>
    <dbReference type="NCBI Taxonomy" id="2675851"/>
    <lineage>
        <taxon>Bacteria</taxon>
        <taxon>Bacillati</taxon>
        <taxon>Actinomycetota</taxon>
        <taxon>Actinomycetes</taxon>
        <taxon>Mycobacteriales</taxon>
        <taxon>Nocardiaceae</taxon>
        <taxon>Nocardia</taxon>
    </lineage>
</organism>
<proteinExistence type="predicted"/>
<name>A0A7K1V1W2_9NOCA</name>
<keyword evidence="2" id="KW-1185">Reference proteome</keyword>
<reference evidence="1 2" key="1">
    <citation type="submission" date="2019-12" db="EMBL/GenBank/DDBJ databases">
        <title>Nocardia sp. nov. ET3-3 isolated from soil.</title>
        <authorList>
            <person name="Kanchanasin P."/>
            <person name="Tanasupawat S."/>
            <person name="Yuki M."/>
            <person name="Kudo T."/>
        </authorList>
    </citation>
    <scope>NUCLEOTIDE SEQUENCE [LARGE SCALE GENOMIC DNA]</scope>
    <source>
        <strain evidence="1 2">ET3-3</strain>
    </source>
</reference>
<evidence type="ECO:0000313" key="2">
    <source>
        <dbReference type="Proteomes" id="UP000466794"/>
    </source>
</evidence>
<dbReference type="InterPro" id="IPR025447">
    <property type="entry name" value="DUF4192"/>
</dbReference>
<dbReference type="Proteomes" id="UP000466794">
    <property type="component" value="Unassembled WGS sequence"/>
</dbReference>
<protein>
    <submittedName>
        <fullName evidence="1">DUF4192 family protein</fullName>
    </submittedName>
</protein>
<dbReference type="AlphaFoldDB" id="A0A7K1V1W2"/>
<sequence length="370" mass="39635">MSSQVHIEGPGDLIADIPAMLGFVPERSLVVVTVKQPPGNGAHEVHSALRVDLPHRARGADIPLVSEIAHVCSGRDIVAALAVVVDDRVAPALCPGARAHRPHRDLVDALGRKLAEIGVVLTNAWGVTTIEYGAPWWNLDHPYVHGSLPDPNASMLAVRRVFEDACPLFRSRAELVDLVAADETLRELVAPVLAEAAADAQKRFVRAVRINNPDAYSRMALWRAIEVIKRSADGRTPAHTALAEVAVALRDLTVRDTMFGVTAGAYAVAAEQMWLTLTRALVGPDRADAAMLLAFSAYRRGDGILAGIALESALAANPEHRMAHLLDVGLRAAMAPDRLEKLVRHGVDSAAALRVDIGVVQPNTPMEVAK</sequence>
<gene>
    <name evidence="1" type="ORF">GPX89_25655</name>
</gene>
<accession>A0A7K1V1W2</accession>
<dbReference type="RefSeq" id="WP_157390217.1">
    <property type="nucleotide sequence ID" value="NZ_WRPP01000005.1"/>
</dbReference>
<comment type="caution">
    <text evidence="1">The sequence shown here is derived from an EMBL/GenBank/DDBJ whole genome shotgun (WGS) entry which is preliminary data.</text>
</comment>
<evidence type="ECO:0000313" key="1">
    <source>
        <dbReference type="EMBL" id="MVU80623.1"/>
    </source>
</evidence>
<dbReference type="EMBL" id="WRPP01000005">
    <property type="protein sequence ID" value="MVU80623.1"/>
    <property type="molecule type" value="Genomic_DNA"/>
</dbReference>